<organism evidence="2 3">
    <name type="scientific">Castilleja foliolosa</name>
    <dbReference type="NCBI Taxonomy" id="1961234"/>
    <lineage>
        <taxon>Eukaryota</taxon>
        <taxon>Viridiplantae</taxon>
        <taxon>Streptophyta</taxon>
        <taxon>Embryophyta</taxon>
        <taxon>Tracheophyta</taxon>
        <taxon>Spermatophyta</taxon>
        <taxon>Magnoliopsida</taxon>
        <taxon>eudicotyledons</taxon>
        <taxon>Gunneridae</taxon>
        <taxon>Pentapetalae</taxon>
        <taxon>asterids</taxon>
        <taxon>lamiids</taxon>
        <taxon>Lamiales</taxon>
        <taxon>Orobanchaceae</taxon>
        <taxon>Pedicularideae</taxon>
        <taxon>Castillejinae</taxon>
        <taxon>Castilleja</taxon>
    </lineage>
</organism>
<dbReference type="EMBL" id="JAVIJP010000017">
    <property type="protein sequence ID" value="KAL3639681.1"/>
    <property type="molecule type" value="Genomic_DNA"/>
</dbReference>
<comment type="caution">
    <text evidence="2">The sequence shown here is derived from an EMBL/GenBank/DDBJ whole genome shotgun (WGS) entry which is preliminary data.</text>
</comment>
<keyword evidence="3" id="KW-1185">Reference proteome</keyword>
<dbReference type="PANTHER" id="PTHR35099:SF2">
    <property type="entry name" value="OS02G0182700 PROTEIN"/>
    <property type="match status" value="1"/>
</dbReference>
<sequence length="249" mass="27069">MSGAEEEWVKAALTDDTMVVELLVRLHGAAAEESVALRPPAPPLEWSVRQRRSRHVSSNIYPKKQAQRLSPTTPLSWSGATSLSGGSGGAGDEGSSRPDTHKLLSATRSKVNGDSEKTVLKRTRKKKTLAQLKDEESSLLKERRVLKRELIALRGSLEKQRATNENLKRIKIELQLSPDTETTSPAAEESNSDHLATGDTIVPENIPLQSSTSKGCPEPNPVAATDSKFVVPDLNMPFEEDLNIVCGVS</sequence>
<accession>A0ABD3DBH3</accession>
<reference evidence="3" key="1">
    <citation type="journal article" date="2024" name="IScience">
        <title>Strigolactones Initiate the Formation of Haustorium-like Structures in Castilleja.</title>
        <authorList>
            <person name="Buerger M."/>
            <person name="Peterson D."/>
            <person name="Chory J."/>
        </authorList>
    </citation>
    <scope>NUCLEOTIDE SEQUENCE [LARGE SCALE GENOMIC DNA]</scope>
</reference>
<proteinExistence type="predicted"/>
<dbReference type="Proteomes" id="UP001632038">
    <property type="component" value="Unassembled WGS sequence"/>
</dbReference>
<gene>
    <name evidence="2" type="ORF">CASFOL_014649</name>
</gene>
<evidence type="ECO:0000313" key="3">
    <source>
        <dbReference type="Proteomes" id="UP001632038"/>
    </source>
</evidence>
<name>A0ABD3DBH3_9LAMI</name>
<evidence type="ECO:0000313" key="2">
    <source>
        <dbReference type="EMBL" id="KAL3639681.1"/>
    </source>
</evidence>
<evidence type="ECO:0000256" key="1">
    <source>
        <dbReference type="SAM" id="MobiDB-lite"/>
    </source>
</evidence>
<dbReference type="AlphaFoldDB" id="A0ABD3DBH3"/>
<feature type="region of interest" description="Disordered" evidence="1">
    <location>
        <begin position="178"/>
        <end position="199"/>
    </location>
</feature>
<feature type="region of interest" description="Disordered" evidence="1">
    <location>
        <begin position="47"/>
        <end position="120"/>
    </location>
</feature>
<dbReference type="PANTHER" id="PTHR35099">
    <property type="entry name" value="OS02G0182700 PROTEIN"/>
    <property type="match status" value="1"/>
</dbReference>
<protein>
    <submittedName>
        <fullName evidence="2">Uncharacterized protein</fullName>
    </submittedName>
</protein>